<protein>
    <submittedName>
        <fullName evidence="1">Uncharacterized protein</fullName>
    </submittedName>
</protein>
<dbReference type="EMBL" id="JABFCT010000006">
    <property type="protein sequence ID" value="KAF5875074.1"/>
    <property type="molecule type" value="Genomic_DNA"/>
</dbReference>
<comment type="caution">
    <text evidence="1">The sequence shown here is derived from an EMBL/GenBank/DDBJ whole genome shotgun (WGS) entry which is preliminary data.</text>
</comment>
<evidence type="ECO:0000313" key="1">
    <source>
        <dbReference type="EMBL" id="KAF5875074.1"/>
    </source>
</evidence>
<organism evidence="1 2">
    <name type="scientific">Botrytis fragariae</name>
    <dbReference type="NCBI Taxonomy" id="1964551"/>
    <lineage>
        <taxon>Eukaryota</taxon>
        <taxon>Fungi</taxon>
        <taxon>Dikarya</taxon>
        <taxon>Ascomycota</taxon>
        <taxon>Pezizomycotina</taxon>
        <taxon>Leotiomycetes</taxon>
        <taxon>Helotiales</taxon>
        <taxon>Sclerotiniaceae</taxon>
        <taxon>Botrytis</taxon>
    </lineage>
</organism>
<name>A0A8H6AX22_9HELO</name>
<proteinExistence type="predicted"/>
<gene>
    <name evidence="1" type="ORF">Bfra_003528</name>
</gene>
<evidence type="ECO:0000313" key="2">
    <source>
        <dbReference type="Proteomes" id="UP000531561"/>
    </source>
</evidence>
<dbReference type="AlphaFoldDB" id="A0A8H6AX22"/>
<reference evidence="1 2" key="1">
    <citation type="journal article" date="2020" name="Phytopathology">
        <title>A high-quality genome resource of Botrytis fragariae, a new and rapidly spreading fungal pathogen causing strawberry gray mold in the U.S.A.</title>
        <authorList>
            <person name="Wu Y."/>
            <person name="Saski C.A."/>
            <person name="Schnabel G."/>
            <person name="Xiao S."/>
            <person name="Hu M."/>
        </authorList>
    </citation>
    <scope>NUCLEOTIDE SEQUENCE [LARGE SCALE GENOMIC DNA]</scope>
    <source>
        <strain evidence="1 2">BVB16</strain>
    </source>
</reference>
<sequence>MYSIFYLLDDLRALIVGLWLRQRDTTLRTLVPARGGEARILVSFAEESLLISDAVSTYPRDVAALTANYNTGFLTMPVLAGDLQYYNNYHYPNIRYICRR</sequence>
<dbReference type="GeneID" id="59257625"/>
<accession>A0A8H6AX22</accession>
<dbReference type="RefSeq" id="XP_037194020.1">
    <property type="nucleotide sequence ID" value="XM_037333933.1"/>
</dbReference>
<dbReference type="Proteomes" id="UP000531561">
    <property type="component" value="Unassembled WGS sequence"/>
</dbReference>
<keyword evidence="2" id="KW-1185">Reference proteome</keyword>